<dbReference type="Proteomes" id="UP000324222">
    <property type="component" value="Unassembled WGS sequence"/>
</dbReference>
<accession>A0A5B7DND3</accession>
<sequence>MTSDNLGIVEAAARTAGRQKHRSDNAAKTCRGLRKPSGRPHPEGSALRNGGLFFLPNSKRAKGVSDEGWAGGWIGE</sequence>
<evidence type="ECO:0000313" key="3">
    <source>
        <dbReference type="Proteomes" id="UP000324222"/>
    </source>
</evidence>
<reference evidence="2 3" key="1">
    <citation type="submission" date="2019-05" db="EMBL/GenBank/DDBJ databases">
        <title>Another draft genome of Portunus trituberculatus and its Hox gene families provides insights of decapod evolution.</title>
        <authorList>
            <person name="Jeong J.-H."/>
            <person name="Song I."/>
            <person name="Kim S."/>
            <person name="Choi T."/>
            <person name="Kim D."/>
            <person name="Ryu S."/>
            <person name="Kim W."/>
        </authorList>
    </citation>
    <scope>NUCLEOTIDE SEQUENCE [LARGE SCALE GENOMIC DNA]</scope>
    <source>
        <tissue evidence="2">Muscle</tissue>
    </source>
</reference>
<keyword evidence="3" id="KW-1185">Reference proteome</keyword>
<gene>
    <name evidence="2" type="ORF">E2C01_015596</name>
</gene>
<protein>
    <submittedName>
        <fullName evidence="2">Uncharacterized protein</fullName>
    </submittedName>
</protein>
<proteinExistence type="predicted"/>
<name>A0A5B7DND3_PORTR</name>
<dbReference type="EMBL" id="VSRR010001102">
    <property type="protein sequence ID" value="MPC22579.1"/>
    <property type="molecule type" value="Genomic_DNA"/>
</dbReference>
<evidence type="ECO:0000256" key="1">
    <source>
        <dbReference type="SAM" id="MobiDB-lite"/>
    </source>
</evidence>
<organism evidence="2 3">
    <name type="scientific">Portunus trituberculatus</name>
    <name type="common">Swimming crab</name>
    <name type="synonym">Neptunus trituberculatus</name>
    <dbReference type="NCBI Taxonomy" id="210409"/>
    <lineage>
        <taxon>Eukaryota</taxon>
        <taxon>Metazoa</taxon>
        <taxon>Ecdysozoa</taxon>
        <taxon>Arthropoda</taxon>
        <taxon>Crustacea</taxon>
        <taxon>Multicrustacea</taxon>
        <taxon>Malacostraca</taxon>
        <taxon>Eumalacostraca</taxon>
        <taxon>Eucarida</taxon>
        <taxon>Decapoda</taxon>
        <taxon>Pleocyemata</taxon>
        <taxon>Brachyura</taxon>
        <taxon>Eubrachyura</taxon>
        <taxon>Portunoidea</taxon>
        <taxon>Portunidae</taxon>
        <taxon>Portuninae</taxon>
        <taxon>Portunus</taxon>
    </lineage>
</organism>
<feature type="region of interest" description="Disordered" evidence="1">
    <location>
        <begin position="14"/>
        <end position="50"/>
    </location>
</feature>
<dbReference type="AlphaFoldDB" id="A0A5B7DND3"/>
<comment type="caution">
    <text evidence="2">The sequence shown here is derived from an EMBL/GenBank/DDBJ whole genome shotgun (WGS) entry which is preliminary data.</text>
</comment>
<evidence type="ECO:0000313" key="2">
    <source>
        <dbReference type="EMBL" id="MPC22579.1"/>
    </source>
</evidence>